<comment type="caution">
    <text evidence="2">The sequence shown here is derived from an EMBL/GenBank/DDBJ whole genome shotgun (WGS) entry which is preliminary data.</text>
</comment>
<keyword evidence="1" id="KW-0472">Membrane</keyword>
<keyword evidence="3" id="KW-1185">Reference proteome</keyword>
<sequence length="147" mass="16873">MKFNWGHGIFLVIVLAVAGFLSMVFITTRERIDMVTEDYYPKELRYDDQIEKIKNYNALSKKVEVTLGDALYIQFPDNIANAPDINGLVHLYRPSDKDLDIEKGIQLDSSYAMSIPLSDLMSGKYELIIEWQANGQPYLTKEVVYVN</sequence>
<evidence type="ECO:0000313" key="3">
    <source>
        <dbReference type="Proteomes" id="UP000679220"/>
    </source>
</evidence>
<dbReference type="InterPro" id="IPR008620">
    <property type="entry name" value="FixH"/>
</dbReference>
<feature type="transmembrane region" description="Helical" evidence="1">
    <location>
        <begin position="6"/>
        <end position="26"/>
    </location>
</feature>
<dbReference type="Pfam" id="PF05751">
    <property type="entry name" value="FixH"/>
    <property type="match status" value="1"/>
</dbReference>
<dbReference type="Proteomes" id="UP000679220">
    <property type="component" value="Unassembled WGS sequence"/>
</dbReference>
<evidence type="ECO:0000256" key="1">
    <source>
        <dbReference type="SAM" id="Phobius"/>
    </source>
</evidence>
<keyword evidence="1" id="KW-0812">Transmembrane</keyword>
<dbReference type="AlphaFoldDB" id="A0A941F4D5"/>
<name>A0A941F4D5_9BACT</name>
<keyword evidence="1" id="KW-1133">Transmembrane helix</keyword>
<dbReference type="RefSeq" id="WP_212189385.1">
    <property type="nucleotide sequence ID" value="NZ_JAGTAR010000009.1"/>
</dbReference>
<organism evidence="2 3">
    <name type="scientific">Carboxylicivirga sediminis</name>
    <dbReference type="NCBI Taxonomy" id="2006564"/>
    <lineage>
        <taxon>Bacteria</taxon>
        <taxon>Pseudomonadati</taxon>
        <taxon>Bacteroidota</taxon>
        <taxon>Bacteroidia</taxon>
        <taxon>Marinilabiliales</taxon>
        <taxon>Marinilabiliaceae</taxon>
        <taxon>Carboxylicivirga</taxon>
    </lineage>
</organism>
<dbReference type="EMBL" id="JAGTAR010000009">
    <property type="protein sequence ID" value="MBR8535480.1"/>
    <property type="molecule type" value="Genomic_DNA"/>
</dbReference>
<protein>
    <submittedName>
        <fullName evidence="2">FixH family protein</fullName>
    </submittedName>
</protein>
<gene>
    <name evidence="2" type="ORF">KDU71_07910</name>
</gene>
<reference evidence="2" key="2">
    <citation type="submission" date="2021-04" db="EMBL/GenBank/DDBJ databases">
        <authorList>
            <person name="Zhang T."/>
            <person name="Zhang Y."/>
            <person name="Lu D."/>
            <person name="Zuo D."/>
            <person name="Du Z."/>
        </authorList>
    </citation>
    <scope>NUCLEOTIDE SEQUENCE</scope>
    <source>
        <strain evidence="2">JR1</strain>
    </source>
</reference>
<accession>A0A941F4D5</accession>
<reference evidence="2" key="1">
    <citation type="journal article" date="2018" name="Int. J. Syst. Evol. Microbiol.">
        <title>Carboxylicivirga sediminis sp. nov., isolated from coastal sediment.</title>
        <authorList>
            <person name="Wang F.Q."/>
            <person name="Ren L.H."/>
            <person name="Zou R.J."/>
            <person name="Sun Y.Z."/>
            <person name="Liu X.J."/>
            <person name="Jiang F."/>
            <person name="Liu L.J."/>
        </authorList>
    </citation>
    <scope>NUCLEOTIDE SEQUENCE</scope>
    <source>
        <strain evidence="2">JR1</strain>
    </source>
</reference>
<proteinExistence type="predicted"/>
<evidence type="ECO:0000313" key="2">
    <source>
        <dbReference type="EMBL" id="MBR8535480.1"/>
    </source>
</evidence>